<dbReference type="EMBL" id="JBAMMX010000008">
    <property type="protein sequence ID" value="KAK6935067.1"/>
    <property type="molecule type" value="Genomic_DNA"/>
</dbReference>
<evidence type="ECO:0000256" key="8">
    <source>
        <dbReference type="SAM" id="MobiDB-lite"/>
    </source>
</evidence>
<protein>
    <submittedName>
        <fullName evidence="11">Harbinger transposase-derived nuclease domain</fullName>
    </submittedName>
</protein>
<comment type="subcellular location">
    <subcellularLocation>
        <location evidence="2">Nucleus</location>
    </subcellularLocation>
</comment>
<dbReference type="PANTHER" id="PTHR22930:SF221">
    <property type="entry name" value="NUCLEASE HARBI1"/>
    <property type="match status" value="1"/>
</dbReference>
<evidence type="ECO:0000313" key="12">
    <source>
        <dbReference type="Proteomes" id="UP001370490"/>
    </source>
</evidence>
<sequence length="315" mass="36843">MTGNETRCYQAFRMTRIVFIDFCLDLQYNYGLNPIRGMSIYEEVIIFLMTCAHGVSNRLIQEIFYHSGETVHRHFHQVLGVINKLAKDIIKPHPHYNDGVGYHMPQNKKYLHFFKNYIGAIDGTRIKARLSRGEEILYIGRKGYPTQNVLAIVDFNTCFTFVWAGCEGVAHDNRIFGEALRNQNLNFPYPLGHKENIRYHLEDFHHARTRQLRQSRGVKKKFNFPHSSCRNIIERTFGVWKVHFLILGDMPYYPINVQTEIVLATMAIHNYIRQRSVADNRFEIAQNETYLPSNTTSIPCDTNMEVENEDDDWTA</sequence>
<dbReference type="Proteomes" id="UP001370490">
    <property type="component" value="Unassembled WGS sequence"/>
</dbReference>
<dbReference type="PANTHER" id="PTHR22930">
    <property type="match status" value="1"/>
</dbReference>
<evidence type="ECO:0000256" key="3">
    <source>
        <dbReference type="ARBA" id="ARBA00006958"/>
    </source>
</evidence>
<evidence type="ECO:0000313" key="11">
    <source>
        <dbReference type="EMBL" id="KAK6935067.1"/>
    </source>
</evidence>
<keyword evidence="5" id="KW-0479">Metal-binding</keyword>
<accession>A0AAN8VX04</accession>
<evidence type="ECO:0000256" key="7">
    <source>
        <dbReference type="ARBA" id="ARBA00023242"/>
    </source>
</evidence>
<dbReference type="Pfam" id="PF13359">
    <property type="entry name" value="DDE_Tnp_4"/>
    <property type="match status" value="1"/>
</dbReference>
<keyword evidence="6" id="KW-0378">Hydrolase</keyword>
<comment type="caution">
    <text evidence="11">The sequence shown here is derived from an EMBL/GenBank/DDBJ whole genome shotgun (WGS) entry which is preliminary data.</text>
</comment>
<keyword evidence="7" id="KW-0539">Nucleus</keyword>
<dbReference type="InterPro" id="IPR027806">
    <property type="entry name" value="HARBI1_dom"/>
</dbReference>
<feature type="domain" description="DDE Tnp4" evidence="9">
    <location>
        <begin position="121"/>
        <end position="270"/>
    </location>
</feature>
<reference evidence="11 12" key="1">
    <citation type="submission" date="2023-12" db="EMBL/GenBank/DDBJ databases">
        <title>A high-quality genome assembly for Dillenia turbinata (Dilleniales).</title>
        <authorList>
            <person name="Chanderbali A."/>
        </authorList>
    </citation>
    <scope>NUCLEOTIDE SEQUENCE [LARGE SCALE GENOMIC DNA]</scope>
    <source>
        <strain evidence="11">LSX21</strain>
        <tissue evidence="11">Leaf</tissue>
    </source>
</reference>
<dbReference type="GO" id="GO:0016787">
    <property type="term" value="F:hydrolase activity"/>
    <property type="evidence" value="ECO:0007669"/>
    <property type="project" value="UniProtKB-KW"/>
</dbReference>
<evidence type="ECO:0000256" key="6">
    <source>
        <dbReference type="ARBA" id="ARBA00022801"/>
    </source>
</evidence>
<dbReference type="AlphaFoldDB" id="A0AAN8VX04"/>
<dbReference type="GO" id="GO:0005634">
    <property type="term" value="C:nucleus"/>
    <property type="evidence" value="ECO:0007669"/>
    <property type="project" value="UniProtKB-SubCell"/>
</dbReference>
<evidence type="ECO:0000256" key="2">
    <source>
        <dbReference type="ARBA" id="ARBA00004123"/>
    </source>
</evidence>
<dbReference type="GO" id="GO:0004518">
    <property type="term" value="F:nuclease activity"/>
    <property type="evidence" value="ECO:0007669"/>
    <property type="project" value="UniProtKB-KW"/>
</dbReference>
<keyword evidence="4" id="KW-0540">Nuclease</keyword>
<feature type="region of interest" description="Disordered" evidence="8">
    <location>
        <begin position="296"/>
        <end position="315"/>
    </location>
</feature>
<evidence type="ECO:0000256" key="5">
    <source>
        <dbReference type="ARBA" id="ARBA00022723"/>
    </source>
</evidence>
<dbReference type="InterPro" id="IPR045249">
    <property type="entry name" value="HARBI1-like"/>
</dbReference>
<evidence type="ECO:0000259" key="10">
    <source>
        <dbReference type="Pfam" id="PF26138"/>
    </source>
</evidence>
<evidence type="ECO:0000256" key="1">
    <source>
        <dbReference type="ARBA" id="ARBA00001968"/>
    </source>
</evidence>
<feature type="domain" description="DUF8040" evidence="10">
    <location>
        <begin position="2"/>
        <end position="82"/>
    </location>
</feature>
<comment type="cofactor">
    <cofactor evidence="1">
        <name>a divalent metal cation</name>
        <dbReference type="ChEBI" id="CHEBI:60240"/>
    </cofactor>
</comment>
<keyword evidence="12" id="KW-1185">Reference proteome</keyword>
<dbReference type="InterPro" id="IPR058353">
    <property type="entry name" value="DUF8040"/>
</dbReference>
<dbReference type="Pfam" id="PF26138">
    <property type="entry name" value="DUF8040"/>
    <property type="match status" value="1"/>
</dbReference>
<organism evidence="11 12">
    <name type="scientific">Dillenia turbinata</name>
    <dbReference type="NCBI Taxonomy" id="194707"/>
    <lineage>
        <taxon>Eukaryota</taxon>
        <taxon>Viridiplantae</taxon>
        <taxon>Streptophyta</taxon>
        <taxon>Embryophyta</taxon>
        <taxon>Tracheophyta</taxon>
        <taxon>Spermatophyta</taxon>
        <taxon>Magnoliopsida</taxon>
        <taxon>eudicotyledons</taxon>
        <taxon>Gunneridae</taxon>
        <taxon>Pentapetalae</taxon>
        <taxon>Dilleniales</taxon>
        <taxon>Dilleniaceae</taxon>
        <taxon>Dillenia</taxon>
    </lineage>
</organism>
<proteinExistence type="inferred from homology"/>
<evidence type="ECO:0000259" key="9">
    <source>
        <dbReference type="Pfam" id="PF13359"/>
    </source>
</evidence>
<evidence type="ECO:0000256" key="4">
    <source>
        <dbReference type="ARBA" id="ARBA00022722"/>
    </source>
</evidence>
<dbReference type="GO" id="GO:0046872">
    <property type="term" value="F:metal ion binding"/>
    <property type="evidence" value="ECO:0007669"/>
    <property type="project" value="UniProtKB-KW"/>
</dbReference>
<gene>
    <name evidence="11" type="ORF">RJ641_035222</name>
</gene>
<comment type="similarity">
    <text evidence="3">Belongs to the HARBI1 family.</text>
</comment>
<feature type="compositionally biased region" description="Acidic residues" evidence="8">
    <location>
        <begin position="304"/>
        <end position="315"/>
    </location>
</feature>
<name>A0AAN8VX04_9MAGN</name>
<feature type="non-terminal residue" evidence="11">
    <location>
        <position position="315"/>
    </location>
</feature>